<organism evidence="1 2">
    <name type="scientific">Rhipicephalus sanguineus</name>
    <name type="common">Brown dog tick</name>
    <name type="synonym">Ixodes sanguineus</name>
    <dbReference type="NCBI Taxonomy" id="34632"/>
    <lineage>
        <taxon>Eukaryota</taxon>
        <taxon>Metazoa</taxon>
        <taxon>Ecdysozoa</taxon>
        <taxon>Arthropoda</taxon>
        <taxon>Chelicerata</taxon>
        <taxon>Arachnida</taxon>
        <taxon>Acari</taxon>
        <taxon>Parasitiformes</taxon>
        <taxon>Ixodida</taxon>
        <taxon>Ixodoidea</taxon>
        <taxon>Ixodidae</taxon>
        <taxon>Rhipicephalinae</taxon>
        <taxon>Rhipicephalus</taxon>
        <taxon>Rhipicephalus</taxon>
    </lineage>
</organism>
<proteinExistence type="predicted"/>
<dbReference type="EMBL" id="JABSTV010001250">
    <property type="protein sequence ID" value="KAH7955636.1"/>
    <property type="molecule type" value="Genomic_DNA"/>
</dbReference>
<reference evidence="1" key="1">
    <citation type="journal article" date="2020" name="Cell">
        <title>Large-Scale Comparative Analyses of Tick Genomes Elucidate Their Genetic Diversity and Vector Capacities.</title>
        <authorList>
            <consortium name="Tick Genome and Microbiome Consortium (TIGMIC)"/>
            <person name="Jia N."/>
            <person name="Wang J."/>
            <person name="Shi W."/>
            <person name="Du L."/>
            <person name="Sun Y."/>
            <person name="Zhan W."/>
            <person name="Jiang J.F."/>
            <person name="Wang Q."/>
            <person name="Zhang B."/>
            <person name="Ji P."/>
            <person name="Bell-Sakyi L."/>
            <person name="Cui X.M."/>
            <person name="Yuan T.T."/>
            <person name="Jiang B.G."/>
            <person name="Yang W.F."/>
            <person name="Lam T.T."/>
            <person name="Chang Q.C."/>
            <person name="Ding S.J."/>
            <person name="Wang X.J."/>
            <person name="Zhu J.G."/>
            <person name="Ruan X.D."/>
            <person name="Zhao L."/>
            <person name="Wei J.T."/>
            <person name="Ye R.Z."/>
            <person name="Que T.C."/>
            <person name="Du C.H."/>
            <person name="Zhou Y.H."/>
            <person name="Cheng J.X."/>
            <person name="Dai P.F."/>
            <person name="Guo W.B."/>
            <person name="Han X.H."/>
            <person name="Huang E.J."/>
            <person name="Li L.F."/>
            <person name="Wei W."/>
            <person name="Gao Y.C."/>
            <person name="Liu J.Z."/>
            <person name="Shao H.Z."/>
            <person name="Wang X."/>
            <person name="Wang C.C."/>
            <person name="Yang T.C."/>
            <person name="Huo Q.B."/>
            <person name="Li W."/>
            <person name="Chen H.Y."/>
            <person name="Chen S.E."/>
            <person name="Zhou L.G."/>
            <person name="Ni X.B."/>
            <person name="Tian J.H."/>
            <person name="Sheng Y."/>
            <person name="Liu T."/>
            <person name="Pan Y.S."/>
            <person name="Xia L.Y."/>
            <person name="Li J."/>
            <person name="Zhao F."/>
            <person name="Cao W.C."/>
        </authorList>
    </citation>
    <scope>NUCLEOTIDE SEQUENCE</scope>
    <source>
        <strain evidence="1">Rsan-2018</strain>
    </source>
</reference>
<keyword evidence="2" id="KW-1185">Reference proteome</keyword>
<reference evidence="1" key="2">
    <citation type="submission" date="2021-09" db="EMBL/GenBank/DDBJ databases">
        <authorList>
            <person name="Jia N."/>
            <person name="Wang J."/>
            <person name="Shi W."/>
            <person name="Du L."/>
            <person name="Sun Y."/>
            <person name="Zhan W."/>
            <person name="Jiang J."/>
            <person name="Wang Q."/>
            <person name="Zhang B."/>
            <person name="Ji P."/>
            <person name="Sakyi L.B."/>
            <person name="Cui X."/>
            <person name="Yuan T."/>
            <person name="Jiang B."/>
            <person name="Yang W."/>
            <person name="Lam T.T.-Y."/>
            <person name="Chang Q."/>
            <person name="Ding S."/>
            <person name="Wang X."/>
            <person name="Zhu J."/>
            <person name="Ruan X."/>
            <person name="Zhao L."/>
            <person name="Wei J."/>
            <person name="Que T."/>
            <person name="Du C."/>
            <person name="Cheng J."/>
            <person name="Dai P."/>
            <person name="Han X."/>
            <person name="Huang E."/>
            <person name="Gao Y."/>
            <person name="Liu J."/>
            <person name="Shao H."/>
            <person name="Ye R."/>
            <person name="Li L."/>
            <person name="Wei W."/>
            <person name="Wang X."/>
            <person name="Wang C."/>
            <person name="Huo Q."/>
            <person name="Li W."/>
            <person name="Guo W."/>
            <person name="Chen H."/>
            <person name="Chen S."/>
            <person name="Zhou L."/>
            <person name="Zhou L."/>
            <person name="Ni X."/>
            <person name="Tian J."/>
            <person name="Zhou Y."/>
            <person name="Sheng Y."/>
            <person name="Liu T."/>
            <person name="Pan Y."/>
            <person name="Xia L."/>
            <person name="Li J."/>
            <person name="Zhao F."/>
            <person name="Cao W."/>
        </authorList>
    </citation>
    <scope>NUCLEOTIDE SEQUENCE</scope>
    <source>
        <strain evidence="1">Rsan-2018</strain>
        <tissue evidence="1">Larvae</tissue>
    </source>
</reference>
<dbReference type="Proteomes" id="UP000821837">
    <property type="component" value="Unassembled WGS sequence"/>
</dbReference>
<gene>
    <name evidence="1" type="ORF">HPB52_002279</name>
</gene>
<evidence type="ECO:0000313" key="1">
    <source>
        <dbReference type="EMBL" id="KAH7955636.1"/>
    </source>
</evidence>
<accession>A0A9D4PTW6</accession>
<evidence type="ECO:0000313" key="2">
    <source>
        <dbReference type="Proteomes" id="UP000821837"/>
    </source>
</evidence>
<protein>
    <submittedName>
        <fullName evidence="1">Uncharacterized protein</fullName>
    </submittedName>
</protein>
<comment type="caution">
    <text evidence="1">The sequence shown here is derived from an EMBL/GenBank/DDBJ whole genome shotgun (WGS) entry which is preliminary data.</text>
</comment>
<sequence>MCSYDAVTAQTCFWHYDGRDADSIVAELWHRVDFWHPGLDGGWLRCCCYDIQESLVLCGVLMPLPANSSIDCAAWSSASFLTPV</sequence>
<dbReference type="AlphaFoldDB" id="A0A9D4PTW6"/>
<name>A0A9D4PTW6_RHISA</name>